<evidence type="ECO:0000256" key="4">
    <source>
        <dbReference type="ARBA" id="ARBA00022448"/>
    </source>
</evidence>
<dbReference type="Pfam" id="PF16420">
    <property type="entry name" value="ATG7_N"/>
    <property type="match status" value="1"/>
</dbReference>
<dbReference type="InterPro" id="IPR032197">
    <property type="entry name" value="Atg7_N"/>
</dbReference>
<feature type="coiled-coil region" evidence="10">
    <location>
        <begin position="577"/>
        <end position="608"/>
    </location>
</feature>
<dbReference type="GO" id="GO:0034727">
    <property type="term" value="P:piecemeal microautophagy of the nucleus"/>
    <property type="evidence" value="ECO:0007669"/>
    <property type="project" value="TreeGrafter"/>
</dbReference>
<comment type="caution">
    <text evidence="13">The sequence shown here is derived from an EMBL/GenBank/DDBJ whole genome shotgun (WGS) entry which is preliminary data.</text>
</comment>
<dbReference type="Gene3D" id="3.40.140.100">
    <property type="entry name" value="Ubiquitin-like modifier-activating enzyme ATG7 C-terminal domain"/>
    <property type="match status" value="1"/>
</dbReference>
<evidence type="ECO:0000256" key="5">
    <source>
        <dbReference type="ARBA" id="ARBA00022927"/>
    </source>
</evidence>
<keyword evidence="10" id="KW-0175">Coiled coil</keyword>
<accession>A0A9Q0MN31</accession>
<evidence type="ECO:0000256" key="1">
    <source>
        <dbReference type="ARBA" id="ARBA00010931"/>
    </source>
</evidence>
<dbReference type="GO" id="GO:0019778">
    <property type="term" value="F:Atg12 activating enzyme activity"/>
    <property type="evidence" value="ECO:0007669"/>
    <property type="project" value="TreeGrafter"/>
</dbReference>
<evidence type="ECO:0000256" key="6">
    <source>
        <dbReference type="ARBA" id="ARBA00023006"/>
    </source>
</evidence>
<dbReference type="InterPro" id="IPR035985">
    <property type="entry name" value="Ubiquitin-activating_enz"/>
</dbReference>
<dbReference type="GO" id="GO:0019779">
    <property type="term" value="F:Atg8 activating enzyme activity"/>
    <property type="evidence" value="ECO:0007669"/>
    <property type="project" value="TreeGrafter"/>
</dbReference>
<dbReference type="PANTHER" id="PTHR10953">
    <property type="entry name" value="UBIQUITIN-ACTIVATING ENZYME E1"/>
    <property type="match status" value="1"/>
</dbReference>
<evidence type="ECO:0000259" key="11">
    <source>
        <dbReference type="Pfam" id="PF00899"/>
    </source>
</evidence>
<evidence type="ECO:0000256" key="9">
    <source>
        <dbReference type="ARBA" id="ARBA00032823"/>
    </source>
</evidence>
<keyword evidence="14" id="KW-1185">Reference proteome</keyword>
<dbReference type="InterPro" id="IPR045886">
    <property type="entry name" value="ThiF/MoeB/HesA"/>
</dbReference>
<evidence type="ECO:0000259" key="12">
    <source>
        <dbReference type="Pfam" id="PF16420"/>
    </source>
</evidence>
<dbReference type="OrthoDB" id="338614at2759"/>
<dbReference type="FunFam" id="3.40.140.70:FF:000001">
    <property type="entry name" value="Ubiquitin-like modifier-activating enzyme atg7"/>
    <property type="match status" value="1"/>
</dbReference>
<dbReference type="PANTHER" id="PTHR10953:SF3">
    <property type="entry name" value="UBIQUITIN-LIKE MODIFIER-ACTIVATING ENZYME ATG7"/>
    <property type="match status" value="1"/>
</dbReference>
<feature type="domain" description="THIF-type NAD/FAD binding fold" evidence="11">
    <location>
        <begin position="329"/>
        <end position="688"/>
    </location>
</feature>
<dbReference type="InterPro" id="IPR042523">
    <property type="entry name" value="Atg7_N_2"/>
</dbReference>
<dbReference type="Gene3D" id="3.40.140.70">
    <property type="entry name" value="Ubiquitin-like modifier-activating enzyme ATG7 N-terminal domain"/>
    <property type="match status" value="1"/>
</dbReference>
<evidence type="ECO:0000256" key="10">
    <source>
        <dbReference type="SAM" id="Coils"/>
    </source>
</evidence>
<dbReference type="GO" id="GO:0032446">
    <property type="term" value="P:protein modification by small protein conjugation"/>
    <property type="evidence" value="ECO:0007669"/>
    <property type="project" value="TreeGrafter"/>
</dbReference>
<sequence length="785" mass="88553">MRMADNILKFVPIESFVSPTFWYKLAEIKLDVDRLNDAEKRIHGQYTNLNSSIQCINSVDSSSFNENPSESFGYFVSHGVLYNKNTIEDFKDCDKVSLMNDEGRKIWESIIDGSCIDNPSLFVRFFVLSFADIKKYKFHYFFAYPTLSHTVGTITDPAADTNLKTYFSTDQLKQFNELYQNIVGQSKKSFFILESNENGLMVKHLSEYINHKAKESNFQDVDVNALYFCYSDLTSHECAGWPLRLFLVPNLRGKDINIISVRFKKLVGIEASLLFKVSLSNEDVDPDNLTWIGYERNAKGKILSQTADMASIMDPEKLAKTSVQLNLKLMKWRLLPELNLDKISSTKCLLMGAGTLGCSVSRNLLAWGVDVITFVDYGKVSRSNPVRQSLFTYADTLNGGKEKAKTAAERLKHISPGIQPSGYNLHIPMPGHTIGDAMLKETLETIKTLEDLVQSHDVIFLLTDSRESRWLPTLLGAAHNKIVINAALGFDSYLVMRHGTKSNNDDSSAIKTVDGLKCIPGDKLGCYFCNDITAPVYYFRVDLPISITTMGKRPAKKRKLELVFDEKKRKEYLTGFRKRKQERRKKARDDLELQVKEERKRLKQEAREDIKSKFKLSFAPIPELADELNEEEFETEDVKSLKDRTLDMQCTVTRPGVSNIAGSLAVELLISLLQHKGGKLAPAYFGAAGSSGGETIPEGLLGIIPHSIRGIMSTYTQILPATEKFSQCVACSEKVLNEYAVRGNEFLLDVFASNKYLEDLTGISELINEQHVIIDMDDSDFELSD</sequence>
<dbReference type="SUPFAM" id="SSF69572">
    <property type="entry name" value="Activating enzymes of the ubiquitin-like proteins"/>
    <property type="match status" value="1"/>
</dbReference>
<gene>
    <name evidence="13" type="primary">ATG7</name>
    <name evidence="13" type="ORF">Bhyg_13565</name>
</gene>
<protein>
    <recommendedName>
        <fullName evidence="2">Ubiquitin-like modifier-activating enzyme ATG7</fullName>
    </recommendedName>
    <alternativeName>
        <fullName evidence="7 9">ATG12-activating enzyme E1 ATG7</fullName>
    </alternativeName>
    <alternativeName>
        <fullName evidence="8">Autophagy-related protein 7</fullName>
    </alternativeName>
    <alternativeName>
        <fullName evidence="3">Ubiquitin-like modifier-activating enzyme atg7</fullName>
    </alternativeName>
</protein>
<dbReference type="AlphaFoldDB" id="A0A9Q0MN31"/>
<dbReference type="EMBL" id="WJQU01000004">
    <property type="protein sequence ID" value="KAJ6634983.1"/>
    <property type="molecule type" value="Genomic_DNA"/>
</dbReference>
<keyword evidence="4" id="KW-0813">Transport</keyword>
<keyword evidence="6" id="KW-0072">Autophagy</keyword>
<evidence type="ECO:0000256" key="7">
    <source>
        <dbReference type="ARBA" id="ARBA00029897"/>
    </source>
</evidence>
<dbReference type="GO" id="GO:0000422">
    <property type="term" value="P:autophagy of mitochondrion"/>
    <property type="evidence" value="ECO:0007669"/>
    <property type="project" value="TreeGrafter"/>
</dbReference>
<dbReference type="InterPro" id="IPR042522">
    <property type="entry name" value="Atg7_N_1"/>
</dbReference>
<organism evidence="13 14">
    <name type="scientific">Pseudolycoriella hygida</name>
    <dbReference type="NCBI Taxonomy" id="35572"/>
    <lineage>
        <taxon>Eukaryota</taxon>
        <taxon>Metazoa</taxon>
        <taxon>Ecdysozoa</taxon>
        <taxon>Arthropoda</taxon>
        <taxon>Hexapoda</taxon>
        <taxon>Insecta</taxon>
        <taxon>Pterygota</taxon>
        <taxon>Neoptera</taxon>
        <taxon>Endopterygota</taxon>
        <taxon>Diptera</taxon>
        <taxon>Nematocera</taxon>
        <taxon>Sciaroidea</taxon>
        <taxon>Sciaridae</taxon>
        <taxon>Pseudolycoriella</taxon>
    </lineage>
</organism>
<dbReference type="GO" id="GO:0000407">
    <property type="term" value="C:phagophore assembly site"/>
    <property type="evidence" value="ECO:0007669"/>
    <property type="project" value="TreeGrafter"/>
</dbReference>
<proteinExistence type="inferred from homology"/>
<evidence type="ECO:0000256" key="2">
    <source>
        <dbReference type="ARBA" id="ARBA00017647"/>
    </source>
</evidence>
<name>A0A9Q0MN31_9DIPT</name>
<reference evidence="13" key="1">
    <citation type="submission" date="2022-07" db="EMBL/GenBank/DDBJ databases">
        <authorList>
            <person name="Trinca V."/>
            <person name="Uliana J.V.C."/>
            <person name="Torres T.T."/>
            <person name="Ward R.J."/>
            <person name="Monesi N."/>
        </authorList>
    </citation>
    <scope>NUCLEOTIDE SEQUENCE</scope>
    <source>
        <strain evidence="13">HSMRA1968</strain>
        <tissue evidence="13">Whole embryos</tissue>
    </source>
</reference>
<dbReference type="Pfam" id="PF00899">
    <property type="entry name" value="ThiF"/>
    <property type="match status" value="1"/>
</dbReference>
<dbReference type="GO" id="GO:0000045">
    <property type="term" value="P:autophagosome assembly"/>
    <property type="evidence" value="ECO:0007669"/>
    <property type="project" value="TreeGrafter"/>
</dbReference>
<feature type="domain" description="Ubiquitin-like modifier-activating enzyme Atg7 N-terminal" evidence="12">
    <location>
        <begin position="8"/>
        <end position="313"/>
    </location>
</feature>
<evidence type="ECO:0000256" key="3">
    <source>
        <dbReference type="ARBA" id="ARBA00018730"/>
    </source>
</evidence>
<evidence type="ECO:0000313" key="13">
    <source>
        <dbReference type="EMBL" id="KAJ6634983.1"/>
    </source>
</evidence>
<dbReference type="GO" id="GO:0006995">
    <property type="term" value="P:cellular response to nitrogen starvation"/>
    <property type="evidence" value="ECO:0007669"/>
    <property type="project" value="TreeGrafter"/>
</dbReference>
<evidence type="ECO:0000313" key="14">
    <source>
        <dbReference type="Proteomes" id="UP001151699"/>
    </source>
</evidence>
<dbReference type="GO" id="GO:0015031">
    <property type="term" value="P:protein transport"/>
    <property type="evidence" value="ECO:0007669"/>
    <property type="project" value="UniProtKB-KW"/>
</dbReference>
<comment type="similarity">
    <text evidence="1">Belongs to the ATG7 family.</text>
</comment>
<keyword evidence="5" id="KW-0653">Protein transport</keyword>
<dbReference type="InterPro" id="IPR000594">
    <property type="entry name" value="ThiF_NAD_FAD-bd"/>
</dbReference>
<dbReference type="Gene3D" id="3.40.50.720">
    <property type="entry name" value="NAD(P)-binding Rossmann-like Domain"/>
    <property type="match status" value="2"/>
</dbReference>
<evidence type="ECO:0000256" key="8">
    <source>
        <dbReference type="ARBA" id="ARBA00030242"/>
    </source>
</evidence>
<dbReference type="Proteomes" id="UP001151699">
    <property type="component" value="Chromosome C"/>
</dbReference>